<sequence length="388" mass="44495">MRMFLHELCPLLTWLQETDTIRPEGYGDDSYRDYDKTKEKPKRDESKAAKKGIKAKALGWAKKGWSRIHGDGESSTETGSLEQRAISRHLQQQKHDRKVPEEENTDVRALECAVRGWPRIATVVDSDPNFMIYRRFGFLRTRLLLWHQDILREMESRLDYQDMQDARSAKTRRYLSNRDGDDMRTPAVRRVLFQELDAQLKAYDDLLVRSATLYQWQRPCDEDRASIASLIHNDGSLANRDRSWIRKIDDLIVLGGEPNSSWVHGLCLLRNKVQNRKLEGSTIHIQLFERQRFNRVVGFLYTIAIAALIMGPVLVLYRLRHLDGYAQNSLAFAFTIAFALLCSTATAAKQHEIFAVTAAYCAVLVVFTSQNTNGDAQTLPMTVPQSSS</sequence>
<protein>
    <recommendedName>
        <fullName evidence="4">DUF6594 domain-containing protein</fullName>
    </recommendedName>
</protein>
<feature type="signal peptide" evidence="3">
    <location>
        <begin position="1"/>
        <end position="20"/>
    </location>
</feature>
<dbReference type="InterPro" id="IPR046529">
    <property type="entry name" value="DUF6594"/>
</dbReference>
<keyword evidence="6" id="KW-1185">Reference proteome</keyword>
<accession>A0A177F4C0</accession>
<reference evidence="5 6" key="1">
    <citation type="submission" date="2016-03" db="EMBL/GenBank/DDBJ databases">
        <title>Draft genome sequence of the Fonsecaea monophora CBS 269.37.</title>
        <authorList>
            <person name="Bombassaro A."/>
            <person name="Vinicius W.A."/>
            <person name="De Hoog S."/>
            <person name="Sun J."/>
            <person name="Souza E.M."/>
            <person name="Raittz R.T."/>
            <person name="Costa F."/>
            <person name="Leao A.C."/>
            <person name="Tadra-Sfeir M.Z."/>
            <person name="Baura V."/>
            <person name="Balsanelli E."/>
            <person name="Pedrosa F.O."/>
            <person name="Moreno L.F."/>
            <person name="Steffens M.B."/>
            <person name="Xi L."/>
            <person name="Bocca A.L."/>
            <person name="Felipe M.S."/>
            <person name="Teixeira M."/>
            <person name="Telles Filho F.Q."/>
            <person name="Azevedo C.M."/>
            <person name="Gomes R."/>
            <person name="Vicente V.A."/>
        </authorList>
    </citation>
    <scope>NUCLEOTIDE SEQUENCE [LARGE SCALE GENOMIC DNA]</scope>
    <source>
        <strain evidence="5 6">CBS 269.37</strain>
    </source>
</reference>
<keyword evidence="2" id="KW-1133">Transmembrane helix</keyword>
<proteinExistence type="predicted"/>
<feature type="compositionally biased region" description="Basic and acidic residues" evidence="1">
    <location>
        <begin position="29"/>
        <end position="48"/>
    </location>
</feature>
<organism evidence="5 6">
    <name type="scientific">Fonsecaea monophora</name>
    <dbReference type="NCBI Taxonomy" id="254056"/>
    <lineage>
        <taxon>Eukaryota</taxon>
        <taxon>Fungi</taxon>
        <taxon>Dikarya</taxon>
        <taxon>Ascomycota</taxon>
        <taxon>Pezizomycotina</taxon>
        <taxon>Eurotiomycetes</taxon>
        <taxon>Chaetothyriomycetidae</taxon>
        <taxon>Chaetothyriales</taxon>
        <taxon>Herpotrichiellaceae</taxon>
        <taxon>Fonsecaea</taxon>
    </lineage>
</organism>
<feature type="chain" id="PRO_5008060881" description="DUF6594 domain-containing protein" evidence="3">
    <location>
        <begin position="21"/>
        <end position="388"/>
    </location>
</feature>
<evidence type="ECO:0000313" key="6">
    <source>
        <dbReference type="Proteomes" id="UP000077002"/>
    </source>
</evidence>
<feature type="region of interest" description="Disordered" evidence="1">
    <location>
        <begin position="25"/>
        <end position="51"/>
    </location>
</feature>
<evidence type="ECO:0000256" key="2">
    <source>
        <dbReference type="SAM" id="Phobius"/>
    </source>
</evidence>
<dbReference type="OrthoDB" id="4113643at2759"/>
<keyword evidence="2" id="KW-0812">Transmembrane</keyword>
<evidence type="ECO:0000313" key="5">
    <source>
        <dbReference type="EMBL" id="OAG38079.1"/>
    </source>
</evidence>
<dbReference type="Pfam" id="PF20237">
    <property type="entry name" value="DUF6594"/>
    <property type="match status" value="1"/>
</dbReference>
<keyword evidence="2" id="KW-0472">Membrane</keyword>
<dbReference type="AlphaFoldDB" id="A0A177F4C0"/>
<evidence type="ECO:0000259" key="4">
    <source>
        <dbReference type="Pfam" id="PF20237"/>
    </source>
</evidence>
<feature type="transmembrane region" description="Helical" evidence="2">
    <location>
        <begin position="353"/>
        <end position="369"/>
    </location>
</feature>
<name>A0A177F4C0_9EURO</name>
<evidence type="ECO:0000256" key="3">
    <source>
        <dbReference type="SAM" id="SignalP"/>
    </source>
</evidence>
<dbReference type="EMBL" id="LVKK01000061">
    <property type="protein sequence ID" value="OAG38079.1"/>
    <property type="molecule type" value="Genomic_DNA"/>
</dbReference>
<keyword evidence="3" id="KW-0732">Signal</keyword>
<evidence type="ECO:0000256" key="1">
    <source>
        <dbReference type="SAM" id="MobiDB-lite"/>
    </source>
</evidence>
<feature type="transmembrane region" description="Helical" evidence="2">
    <location>
        <begin position="329"/>
        <end position="347"/>
    </location>
</feature>
<feature type="transmembrane region" description="Helical" evidence="2">
    <location>
        <begin position="296"/>
        <end position="317"/>
    </location>
</feature>
<dbReference type="PANTHER" id="PTHR34502:SF3">
    <property type="entry name" value="DUF6594 DOMAIN-CONTAINING PROTEIN"/>
    <property type="match status" value="1"/>
</dbReference>
<dbReference type="Proteomes" id="UP000077002">
    <property type="component" value="Unassembled WGS sequence"/>
</dbReference>
<dbReference type="RefSeq" id="XP_022510031.1">
    <property type="nucleotide sequence ID" value="XM_022657623.1"/>
</dbReference>
<dbReference type="GeneID" id="34602822"/>
<dbReference type="PANTHER" id="PTHR34502">
    <property type="entry name" value="DUF6594 DOMAIN-CONTAINING PROTEIN-RELATED"/>
    <property type="match status" value="1"/>
</dbReference>
<feature type="domain" description="DUF6594" evidence="4">
    <location>
        <begin position="117"/>
        <end position="365"/>
    </location>
</feature>
<gene>
    <name evidence="5" type="ORF">AYO21_07669</name>
</gene>
<comment type="caution">
    <text evidence="5">The sequence shown here is derived from an EMBL/GenBank/DDBJ whole genome shotgun (WGS) entry which is preliminary data.</text>
</comment>